<comment type="catalytic activity">
    <reaction evidence="8">
        <text>L-seryl-[protein] + ATP = O-phospho-L-seryl-[protein] + ADP + H(+)</text>
        <dbReference type="Rhea" id="RHEA:17989"/>
        <dbReference type="Rhea" id="RHEA-COMP:9863"/>
        <dbReference type="Rhea" id="RHEA-COMP:11604"/>
        <dbReference type="ChEBI" id="CHEBI:15378"/>
        <dbReference type="ChEBI" id="CHEBI:29999"/>
        <dbReference type="ChEBI" id="CHEBI:30616"/>
        <dbReference type="ChEBI" id="CHEBI:83421"/>
        <dbReference type="ChEBI" id="CHEBI:456216"/>
        <dbReference type="EC" id="2.7.12.1"/>
    </reaction>
</comment>
<dbReference type="PROSITE" id="PS00107">
    <property type="entry name" value="PROTEIN_KINASE_ATP"/>
    <property type="match status" value="1"/>
</dbReference>
<comment type="catalytic activity">
    <reaction evidence="10">
        <text>L-tyrosyl-[protein] + ATP = O-phospho-L-tyrosyl-[protein] + ADP + H(+)</text>
        <dbReference type="Rhea" id="RHEA:10596"/>
        <dbReference type="Rhea" id="RHEA-COMP:10136"/>
        <dbReference type="Rhea" id="RHEA-COMP:20101"/>
        <dbReference type="ChEBI" id="CHEBI:15378"/>
        <dbReference type="ChEBI" id="CHEBI:30616"/>
        <dbReference type="ChEBI" id="CHEBI:46858"/>
        <dbReference type="ChEBI" id="CHEBI:61978"/>
        <dbReference type="ChEBI" id="CHEBI:456216"/>
        <dbReference type="EC" id="2.7.12.1"/>
    </reaction>
</comment>
<keyword evidence="3" id="KW-0723">Serine/threonine-protein kinase</keyword>
<feature type="binding site" evidence="11">
    <location>
        <position position="257"/>
    </location>
    <ligand>
        <name>ATP</name>
        <dbReference type="ChEBI" id="CHEBI:30616"/>
    </ligand>
</feature>
<keyword evidence="4" id="KW-0808">Transferase</keyword>
<feature type="domain" description="Protein kinase" evidence="13">
    <location>
        <begin position="228"/>
        <end position="541"/>
    </location>
</feature>
<proteinExistence type="inferred from homology"/>
<dbReference type="Gene3D" id="3.30.10.30">
    <property type="entry name" value="DYRK"/>
    <property type="match status" value="1"/>
</dbReference>
<feature type="compositionally biased region" description="Polar residues" evidence="12">
    <location>
        <begin position="135"/>
        <end position="146"/>
    </location>
</feature>
<evidence type="ECO:0000256" key="7">
    <source>
        <dbReference type="ARBA" id="ARBA00022840"/>
    </source>
</evidence>
<dbReference type="InterPro" id="IPR017441">
    <property type="entry name" value="Protein_kinase_ATP_BS"/>
</dbReference>
<evidence type="ECO:0000259" key="13">
    <source>
        <dbReference type="PROSITE" id="PS50011"/>
    </source>
</evidence>
<evidence type="ECO:0000256" key="2">
    <source>
        <dbReference type="ARBA" id="ARBA00013203"/>
    </source>
</evidence>
<protein>
    <recommendedName>
        <fullName evidence="2">dual-specificity kinase</fullName>
        <ecNumber evidence="2">2.7.12.1</ecNumber>
    </recommendedName>
</protein>
<evidence type="ECO:0000256" key="10">
    <source>
        <dbReference type="ARBA" id="ARBA00051680"/>
    </source>
</evidence>
<evidence type="ECO:0000256" key="11">
    <source>
        <dbReference type="PROSITE-ProRule" id="PRU10141"/>
    </source>
</evidence>
<dbReference type="EMBL" id="CAWYQH010000114">
    <property type="protein sequence ID" value="CAK8690156.1"/>
    <property type="molecule type" value="Genomic_DNA"/>
</dbReference>
<feature type="region of interest" description="Disordered" evidence="12">
    <location>
        <begin position="86"/>
        <end position="158"/>
    </location>
</feature>
<dbReference type="InterPro" id="IPR042521">
    <property type="entry name" value="DYRK"/>
</dbReference>
<keyword evidence="15" id="KW-1185">Reference proteome</keyword>
<dbReference type="SUPFAM" id="SSF56112">
    <property type="entry name" value="Protein kinase-like (PK-like)"/>
    <property type="match status" value="1"/>
</dbReference>
<evidence type="ECO:0000313" key="15">
    <source>
        <dbReference type="Proteomes" id="UP001642483"/>
    </source>
</evidence>
<dbReference type="PROSITE" id="PS00108">
    <property type="entry name" value="PROTEIN_KINASE_ST"/>
    <property type="match status" value="1"/>
</dbReference>
<dbReference type="Proteomes" id="UP001642483">
    <property type="component" value="Unassembled WGS sequence"/>
</dbReference>
<dbReference type="Gene3D" id="3.30.200.20">
    <property type="entry name" value="Phosphorylase Kinase, domain 1"/>
    <property type="match status" value="1"/>
</dbReference>
<dbReference type="InterPro" id="IPR008271">
    <property type="entry name" value="Ser/Thr_kinase_AS"/>
</dbReference>
<evidence type="ECO:0000256" key="9">
    <source>
        <dbReference type="ARBA" id="ARBA00049308"/>
    </source>
</evidence>
<dbReference type="CDD" id="cd14224">
    <property type="entry name" value="PKc_DYRK2_3"/>
    <property type="match status" value="1"/>
</dbReference>
<dbReference type="PROSITE" id="PS50011">
    <property type="entry name" value="PROTEIN_KINASE_DOM"/>
    <property type="match status" value="1"/>
</dbReference>
<evidence type="ECO:0000256" key="12">
    <source>
        <dbReference type="SAM" id="MobiDB-lite"/>
    </source>
</evidence>
<dbReference type="InterPro" id="IPR011009">
    <property type="entry name" value="Kinase-like_dom_sf"/>
</dbReference>
<dbReference type="PANTHER" id="PTHR24058:SF112">
    <property type="entry name" value="DUAL SPECIFICITY TYROSINE-PHOSPHORYLATION-REGULATED KINASE 3 HOMOLOG-RELATED"/>
    <property type="match status" value="1"/>
</dbReference>
<dbReference type="EC" id="2.7.12.1" evidence="2"/>
<dbReference type="Pfam" id="PF00069">
    <property type="entry name" value="Pkinase"/>
    <property type="match status" value="1"/>
</dbReference>
<sequence length="589" mass="66172">MVNEKDKTMLTKNIITGMYGQPHTRNLVDPSSHVGLPPIKNQTVGTIGDISNGLQVQQLFENGDGTVGSRRHNANPIGMMQVKKNLSAPSSGNYKRRSSLPSVKDGQPKDGSQQYGSPARRALAHQQARKDSMGHNDSGSTMTGGSAKSKGDRDSSMNYMTPEHAMKQYMHKLTSYEHHEVFSYPHVYFTGSTAKKRQGVVGGGSNNGYDDAQCSYITVPHDHIAYRYEILKVIGKGSFGQVVKAYDHKMQQHVALKIVRNEKRFHRQAAEEIRILEHLRKQDKDNVMNIIHMMESFTFRNHICMTFELLSINLYELIKKNKFQGFSLQLVRKFAHSILQCLDALHGNRIIHCDLKPENILLKQQGRSGIKVIDFGSSCYEHQRVYTYIQSRFYRAPEVILGARYGMSIDMWSFGCILAELLTGYPLMPGEDEGDQLACAIELLGMPPRRLLDSSKRAKNFISSKGHPRYCQVTTLSDGSTVLGPGRSRRGKLRGPPGSKEWVTALKGCDEPQFTDFLKRCLDWDPAARITPSQALRHPWLRRRLPKPPTIQPHRAADNYSRQTSGSKAKDMSVAMATTTRTVLPKIVG</sequence>
<dbReference type="PANTHER" id="PTHR24058">
    <property type="entry name" value="DUAL SPECIFICITY PROTEIN KINASE"/>
    <property type="match status" value="1"/>
</dbReference>
<organism evidence="14 15">
    <name type="scientific">Clavelina lepadiformis</name>
    <name type="common">Light-bulb sea squirt</name>
    <name type="synonym">Ascidia lepadiformis</name>
    <dbReference type="NCBI Taxonomy" id="159417"/>
    <lineage>
        <taxon>Eukaryota</taxon>
        <taxon>Metazoa</taxon>
        <taxon>Chordata</taxon>
        <taxon>Tunicata</taxon>
        <taxon>Ascidiacea</taxon>
        <taxon>Aplousobranchia</taxon>
        <taxon>Clavelinidae</taxon>
        <taxon>Clavelina</taxon>
    </lineage>
</organism>
<dbReference type="InterPro" id="IPR000719">
    <property type="entry name" value="Prot_kinase_dom"/>
</dbReference>
<keyword evidence="6" id="KW-0418">Kinase</keyword>
<evidence type="ECO:0000256" key="8">
    <source>
        <dbReference type="ARBA" id="ARBA00049003"/>
    </source>
</evidence>
<comment type="similarity">
    <text evidence="1">Belongs to the protein kinase superfamily. CMGC Ser/Thr protein kinase family. MNB/DYRK subfamily.</text>
</comment>
<reference evidence="14 15" key="1">
    <citation type="submission" date="2024-02" db="EMBL/GenBank/DDBJ databases">
        <authorList>
            <person name="Daric V."/>
            <person name="Darras S."/>
        </authorList>
    </citation>
    <scope>NUCLEOTIDE SEQUENCE [LARGE SCALE GENOMIC DNA]</scope>
</reference>
<dbReference type="InterPro" id="IPR050494">
    <property type="entry name" value="Ser_Thr_dual-spec_kinase"/>
</dbReference>
<feature type="region of interest" description="Disordered" evidence="12">
    <location>
        <begin position="544"/>
        <end position="574"/>
    </location>
</feature>
<dbReference type="SMART" id="SM00220">
    <property type="entry name" value="S_TKc"/>
    <property type="match status" value="1"/>
</dbReference>
<evidence type="ECO:0000256" key="5">
    <source>
        <dbReference type="ARBA" id="ARBA00022741"/>
    </source>
</evidence>
<keyword evidence="7 11" id="KW-0067">ATP-binding</keyword>
<evidence type="ECO:0000313" key="14">
    <source>
        <dbReference type="EMBL" id="CAK8690156.1"/>
    </source>
</evidence>
<dbReference type="Gene3D" id="1.10.510.10">
    <property type="entry name" value="Transferase(Phosphotransferase) domain 1"/>
    <property type="match status" value="1"/>
</dbReference>
<comment type="caution">
    <text evidence="14">The sequence shown here is derived from an EMBL/GenBank/DDBJ whole genome shotgun (WGS) entry which is preliminary data.</text>
</comment>
<evidence type="ECO:0000256" key="4">
    <source>
        <dbReference type="ARBA" id="ARBA00022679"/>
    </source>
</evidence>
<evidence type="ECO:0000256" key="3">
    <source>
        <dbReference type="ARBA" id="ARBA00022527"/>
    </source>
</evidence>
<name>A0ABP0GEF0_CLALP</name>
<gene>
    <name evidence="14" type="ORF">CVLEPA_LOCUS22791</name>
</gene>
<evidence type="ECO:0000256" key="1">
    <source>
        <dbReference type="ARBA" id="ARBA00008867"/>
    </source>
</evidence>
<keyword evidence="5 11" id="KW-0547">Nucleotide-binding</keyword>
<evidence type="ECO:0000256" key="6">
    <source>
        <dbReference type="ARBA" id="ARBA00022777"/>
    </source>
</evidence>
<comment type="catalytic activity">
    <reaction evidence="9">
        <text>L-threonyl-[protein] + ATP = O-phospho-L-threonyl-[protein] + ADP + H(+)</text>
        <dbReference type="Rhea" id="RHEA:46608"/>
        <dbReference type="Rhea" id="RHEA-COMP:11060"/>
        <dbReference type="Rhea" id="RHEA-COMP:11605"/>
        <dbReference type="ChEBI" id="CHEBI:15378"/>
        <dbReference type="ChEBI" id="CHEBI:30013"/>
        <dbReference type="ChEBI" id="CHEBI:30616"/>
        <dbReference type="ChEBI" id="CHEBI:61977"/>
        <dbReference type="ChEBI" id="CHEBI:456216"/>
        <dbReference type="EC" id="2.7.12.1"/>
    </reaction>
</comment>
<accession>A0ABP0GEF0</accession>